<evidence type="ECO:0000313" key="10">
    <source>
        <dbReference type="Proteomes" id="UP000531813"/>
    </source>
</evidence>
<evidence type="ECO:0000313" key="11">
    <source>
        <dbReference type="Proteomes" id="UP000533284"/>
    </source>
</evidence>
<organism evidence="9 10">
    <name type="scientific">Escherichia coli</name>
    <dbReference type="NCBI Taxonomy" id="562"/>
    <lineage>
        <taxon>Bacteria</taxon>
        <taxon>Pseudomonadati</taxon>
        <taxon>Pseudomonadota</taxon>
        <taxon>Gammaproteobacteria</taxon>
        <taxon>Enterobacterales</taxon>
        <taxon>Enterobacteriaceae</taxon>
        <taxon>Escherichia</taxon>
    </lineage>
</organism>
<evidence type="ECO:0000313" key="12">
    <source>
        <dbReference type="Proteomes" id="UP000543252"/>
    </source>
</evidence>
<dbReference type="InterPro" id="IPR030676">
    <property type="entry name" value="CitT-rel"/>
</dbReference>
<dbReference type="NCBIfam" id="TIGR00785">
    <property type="entry name" value="dass"/>
    <property type="match status" value="1"/>
</dbReference>
<dbReference type="EMBL" id="AASWIS010000071">
    <property type="protein sequence ID" value="EFH5895652.1"/>
    <property type="molecule type" value="Genomic_DNA"/>
</dbReference>
<dbReference type="Proteomes" id="UP000531813">
    <property type="component" value="Unassembled WGS sequence"/>
</dbReference>
<dbReference type="Proteomes" id="UP000533284">
    <property type="component" value="Unassembled WGS sequence"/>
</dbReference>
<evidence type="ECO:0000256" key="1">
    <source>
        <dbReference type="ARBA" id="ARBA00004141"/>
    </source>
</evidence>
<comment type="similarity">
    <text evidence="2">Belongs to the SLC13A/DASS transporter (TC 2.A.47) family. DIT1 subfamily.</text>
</comment>
<feature type="transmembrane region" description="Helical" evidence="6">
    <location>
        <begin position="238"/>
        <end position="261"/>
    </location>
</feature>
<gene>
    <name evidence="7" type="ORF">FJQ40_24000</name>
    <name evidence="8" type="ORF">FPS11_23880</name>
    <name evidence="9" type="ORF">GOP25_26320</name>
</gene>
<evidence type="ECO:0000313" key="9">
    <source>
        <dbReference type="EMBL" id="EFH5895652.1"/>
    </source>
</evidence>
<protein>
    <submittedName>
        <fullName evidence="7">Anion permease</fullName>
    </submittedName>
    <submittedName>
        <fullName evidence="9">DASS family sodium-coupled anion symporter</fullName>
    </submittedName>
</protein>
<dbReference type="AlphaFoldDB" id="A0A3A6S4Z6"/>
<evidence type="ECO:0000313" key="7">
    <source>
        <dbReference type="EMBL" id="EFB1700401.1"/>
    </source>
</evidence>
<feature type="transmembrane region" description="Helical" evidence="6">
    <location>
        <begin position="343"/>
        <end position="363"/>
    </location>
</feature>
<dbReference type="PANTHER" id="PTHR42826">
    <property type="entry name" value="DICARBOXYLATE TRANSPORTER 2.1, CHLOROPLASTIC"/>
    <property type="match status" value="1"/>
</dbReference>
<dbReference type="RefSeq" id="WP_000119410.1">
    <property type="nucleotide sequence ID" value="NZ_CP122764.1"/>
</dbReference>
<evidence type="ECO:0000256" key="3">
    <source>
        <dbReference type="ARBA" id="ARBA00022692"/>
    </source>
</evidence>
<accession>A0A3A6S4Z6</accession>
<feature type="transmembrane region" description="Helical" evidence="6">
    <location>
        <begin position="370"/>
        <end position="391"/>
    </location>
</feature>
<dbReference type="Pfam" id="PF00939">
    <property type="entry name" value="Na_sulph_symp"/>
    <property type="match status" value="1"/>
</dbReference>
<dbReference type="GO" id="GO:0022857">
    <property type="term" value="F:transmembrane transporter activity"/>
    <property type="evidence" value="ECO:0007669"/>
    <property type="project" value="InterPro"/>
</dbReference>
<reference evidence="9 10" key="1">
    <citation type="submission" date="2019-12" db="EMBL/GenBank/DDBJ databases">
        <authorList>
            <consortium name="GenomeTrakr network: Whole genome sequencing for foodborne pathogen traceback"/>
        </authorList>
    </citation>
    <scope>NUCLEOTIDE SEQUENCE [LARGE SCALE GENOMIC DNA]</scope>
    <source>
        <strain evidence="7 11">PSU-1847</strain>
        <strain evidence="8 12">PSU-1859</strain>
        <strain evidence="9 10">PSU-2243</strain>
    </source>
</reference>
<feature type="transmembrane region" description="Helical" evidence="6">
    <location>
        <begin position="465"/>
        <end position="485"/>
    </location>
</feature>
<feature type="transmembrane region" description="Helical" evidence="6">
    <location>
        <begin position="96"/>
        <end position="119"/>
    </location>
</feature>
<sequence length="492" mass="54081">MSYAYLMNKKFLILVPVLLALIISQLPVPQGLLPYSWYYFSLFVGVIVALIIEPLPGAVIGLLGIVIGAVFSPVFLFSPEQLHSLGVNTTLMAFHWAVSGFSNDTVWLIFSAFMFALGYEKTGLGKRISLWLVRLMGARTLTLGYAISFADLLLAPFTPSNTARSAGTIYPVIRNLPTLYGSCPHDESARKIGAYLMWTAVSTTCVTSSFFLSALAPNLLSVALIEQQTGILIGWTDWFISLLPTGIILWSVTPLLGYYLYPPTEKKNDQVPVWAKEQLSQMGRLTTKEVILILLVVAALILWVGCSGFIDPAIASLVIISLMILTDIISWDDIVNNKNAWNTFFWFATLVALASGLSEVGFVRWAGDQIAGTLSGFGELFTILALVVLYFFLHYFFASGTAHVTALLPLMIAVVSQMDGVNVLAFSLLLCGTQGIMGVITPYATGPSPIYYGSGYIKPSEYWRLGFVFGAIYFLVYIAIEYPWLKYLWGGI</sequence>
<name>A0A3A6S4Z6_ECOLX</name>
<dbReference type="EMBL" id="AASFMQ010000050">
    <property type="protein sequence ID" value="EFB3617908.1"/>
    <property type="molecule type" value="Genomic_DNA"/>
</dbReference>
<evidence type="ECO:0000256" key="6">
    <source>
        <dbReference type="SAM" id="Phobius"/>
    </source>
</evidence>
<comment type="caution">
    <text evidence="9">The sequence shown here is derived from an EMBL/GenBank/DDBJ whole genome shotgun (WGS) entry which is preliminary data.</text>
</comment>
<dbReference type="InterPro" id="IPR001898">
    <property type="entry name" value="SLC13A/DASS"/>
</dbReference>
<evidence type="ECO:0000256" key="2">
    <source>
        <dbReference type="ARBA" id="ARBA00007349"/>
    </source>
</evidence>
<keyword evidence="4 6" id="KW-1133">Transmembrane helix</keyword>
<dbReference type="GO" id="GO:0016020">
    <property type="term" value="C:membrane"/>
    <property type="evidence" value="ECO:0007669"/>
    <property type="project" value="UniProtKB-SubCell"/>
</dbReference>
<feature type="transmembrane region" description="Helical" evidence="6">
    <location>
        <begin position="313"/>
        <end position="331"/>
    </location>
</feature>
<dbReference type="PIRSF" id="PIRSF002457">
    <property type="entry name" value="DASS"/>
    <property type="match status" value="1"/>
</dbReference>
<evidence type="ECO:0000256" key="4">
    <source>
        <dbReference type="ARBA" id="ARBA00022989"/>
    </source>
</evidence>
<feature type="transmembrane region" description="Helical" evidence="6">
    <location>
        <begin position="35"/>
        <end position="52"/>
    </location>
</feature>
<evidence type="ECO:0000313" key="8">
    <source>
        <dbReference type="EMBL" id="EFB3617908.1"/>
    </source>
</evidence>
<dbReference type="Proteomes" id="UP000543252">
    <property type="component" value="Unassembled WGS sequence"/>
</dbReference>
<feature type="transmembrane region" description="Helical" evidence="6">
    <location>
        <begin position="59"/>
        <end position="76"/>
    </location>
</feature>
<keyword evidence="3 6" id="KW-0812">Transmembrane</keyword>
<evidence type="ECO:0000256" key="5">
    <source>
        <dbReference type="ARBA" id="ARBA00023136"/>
    </source>
</evidence>
<feature type="transmembrane region" description="Helical" evidence="6">
    <location>
        <begin position="195"/>
        <end position="217"/>
    </location>
</feature>
<feature type="transmembrane region" description="Helical" evidence="6">
    <location>
        <begin position="423"/>
        <end position="445"/>
    </location>
</feature>
<dbReference type="EMBL" id="AASDBN010000077">
    <property type="protein sequence ID" value="EFB1700401.1"/>
    <property type="molecule type" value="Genomic_DNA"/>
</dbReference>
<comment type="subcellular location">
    <subcellularLocation>
        <location evidence="1">Membrane</location>
        <topology evidence="1">Multi-pass membrane protein</topology>
    </subcellularLocation>
</comment>
<proteinExistence type="inferred from homology"/>
<keyword evidence="5 6" id="KW-0472">Membrane</keyword>
<feature type="transmembrane region" description="Helical" evidence="6">
    <location>
        <begin position="290"/>
        <end position="306"/>
    </location>
</feature>